<evidence type="ECO:0000313" key="2">
    <source>
        <dbReference type="Proteomes" id="UP000253436"/>
    </source>
</evidence>
<comment type="caution">
    <text evidence="1">The sequence shown here is derived from an EMBL/GenBank/DDBJ whole genome shotgun (WGS) entry which is preliminary data.</text>
</comment>
<dbReference type="AlphaFoldDB" id="A0A368ZB02"/>
<sequence>MPYVLVDSFNAVAFHISNGLRQNIFKTRSTIGLDLKALHQNTNISVAVF</sequence>
<name>A0A368ZB02_9FLAO</name>
<proteinExistence type="predicted"/>
<keyword evidence="2" id="KW-1185">Reference proteome</keyword>
<protein>
    <submittedName>
        <fullName evidence="1">Uncharacterized protein</fullName>
    </submittedName>
</protein>
<gene>
    <name evidence="1" type="ORF">DFQ08_106117</name>
</gene>
<accession>A0A368ZB02</accession>
<reference evidence="1 2" key="1">
    <citation type="submission" date="2018-07" db="EMBL/GenBank/DDBJ databases">
        <title>Genomic Encyclopedia of Type Strains, Phase III (KMG-III): the genomes of soil and plant-associated and newly described type strains.</title>
        <authorList>
            <person name="Whitman W."/>
        </authorList>
    </citation>
    <scope>NUCLEOTIDE SEQUENCE [LARGE SCALE GENOMIC DNA]</scope>
    <source>
        <strain evidence="1 2">CECT 7958</strain>
    </source>
</reference>
<dbReference type="Proteomes" id="UP000253436">
    <property type="component" value="Unassembled WGS sequence"/>
</dbReference>
<dbReference type="EMBL" id="QPJO01000006">
    <property type="protein sequence ID" value="RCW90010.1"/>
    <property type="molecule type" value="Genomic_DNA"/>
</dbReference>
<evidence type="ECO:0000313" key="1">
    <source>
        <dbReference type="EMBL" id="RCW90010.1"/>
    </source>
</evidence>
<organism evidence="1 2">
    <name type="scientific">Winogradskyella arenosi</name>
    <dbReference type="NCBI Taxonomy" id="533325"/>
    <lineage>
        <taxon>Bacteria</taxon>
        <taxon>Pseudomonadati</taxon>
        <taxon>Bacteroidota</taxon>
        <taxon>Flavobacteriia</taxon>
        <taxon>Flavobacteriales</taxon>
        <taxon>Flavobacteriaceae</taxon>
        <taxon>Winogradskyella</taxon>
    </lineage>
</organism>